<keyword evidence="3" id="KW-1185">Reference proteome</keyword>
<name>A0A1V9XF12_9ACAR</name>
<sequence>MTDRATVQVIGRKVRLIHPPPALNQQTPKTKVVLMQRAAETSASTLTSPVARICCVTPRPQLPLYQQQQPKSRSQSLQQPSNSCGSLINVKHEAVHVPATSE</sequence>
<evidence type="ECO:0000313" key="3">
    <source>
        <dbReference type="Proteomes" id="UP000192247"/>
    </source>
</evidence>
<gene>
    <name evidence="2" type="ORF">BIW11_10649</name>
</gene>
<dbReference type="InParanoid" id="A0A1V9XF12"/>
<dbReference type="Proteomes" id="UP000192247">
    <property type="component" value="Unassembled WGS sequence"/>
</dbReference>
<evidence type="ECO:0000313" key="2">
    <source>
        <dbReference type="EMBL" id="OQR72001.1"/>
    </source>
</evidence>
<comment type="caution">
    <text evidence="2">The sequence shown here is derived from an EMBL/GenBank/DDBJ whole genome shotgun (WGS) entry which is preliminary data.</text>
</comment>
<dbReference type="EMBL" id="MNPL01012844">
    <property type="protein sequence ID" value="OQR72001.1"/>
    <property type="molecule type" value="Genomic_DNA"/>
</dbReference>
<feature type="compositionally biased region" description="Polar residues" evidence="1">
    <location>
        <begin position="71"/>
        <end position="86"/>
    </location>
</feature>
<reference evidence="2 3" key="1">
    <citation type="journal article" date="2017" name="Gigascience">
        <title>Draft genome of the honey bee ectoparasitic mite, Tropilaelaps mercedesae, is shaped by the parasitic life history.</title>
        <authorList>
            <person name="Dong X."/>
            <person name="Armstrong S.D."/>
            <person name="Xia D."/>
            <person name="Makepeace B.L."/>
            <person name="Darby A.C."/>
            <person name="Kadowaki T."/>
        </authorList>
    </citation>
    <scope>NUCLEOTIDE SEQUENCE [LARGE SCALE GENOMIC DNA]</scope>
    <source>
        <strain evidence="2">Wuxi-XJTLU</strain>
    </source>
</reference>
<evidence type="ECO:0000256" key="1">
    <source>
        <dbReference type="SAM" id="MobiDB-lite"/>
    </source>
</evidence>
<protein>
    <submittedName>
        <fullName evidence="2">Uncharacterized protein</fullName>
    </submittedName>
</protein>
<proteinExistence type="predicted"/>
<organism evidence="2 3">
    <name type="scientific">Tropilaelaps mercedesae</name>
    <dbReference type="NCBI Taxonomy" id="418985"/>
    <lineage>
        <taxon>Eukaryota</taxon>
        <taxon>Metazoa</taxon>
        <taxon>Ecdysozoa</taxon>
        <taxon>Arthropoda</taxon>
        <taxon>Chelicerata</taxon>
        <taxon>Arachnida</taxon>
        <taxon>Acari</taxon>
        <taxon>Parasitiformes</taxon>
        <taxon>Mesostigmata</taxon>
        <taxon>Gamasina</taxon>
        <taxon>Dermanyssoidea</taxon>
        <taxon>Laelapidae</taxon>
        <taxon>Tropilaelaps</taxon>
    </lineage>
</organism>
<accession>A0A1V9XF12</accession>
<feature type="non-terminal residue" evidence="2">
    <location>
        <position position="102"/>
    </location>
</feature>
<feature type="region of interest" description="Disordered" evidence="1">
    <location>
        <begin position="64"/>
        <end position="90"/>
    </location>
</feature>
<dbReference type="AlphaFoldDB" id="A0A1V9XF12"/>